<proteinExistence type="predicted"/>
<evidence type="ECO:0000313" key="3">
    <source>
        <dbReference type="Proteomes" id="UP000054166"/>
    </source>
</evidence>
<reference evidence="2 3" key="1">
    <citation type="submission" date="2014-04" db="EMBL/GenBank/DDBJ databases">
        <authorList>
            <consortium name="DOE Joint Genome Institute"/>
            <person name="Kuo A."/>
            <person name="Tarkka M."/>
            <person name="Buscot F."/>
            <person name="Kohler A."/>
            <person name="Nagy L.G."/>
            <person name="Floudas D."/>
            <person name="Copeland A."/>
            <person name="Barry K.W."/>
            <person name="Cichocki N."/>
            <person name="Veneault-Fourrey C."/>
            <person name="LaButti K."/>
            <person name="Lindquist E.A."/>
            <person name="Lipzen A."/>
            <person name="Lundell T."/>
            <person name="Morin E."/>
            <person name="Murat C."/>
            <person name="Sun H."/>
            <person name="Tunlid A."/>
            <person name="Henrissat B."/>
            <person name="Grigoriev I.V."/>
            <person name="Hibbett D.S."/>
            <person name="Martin F."/>
            <person name="Nordberg H.P."/>
            <person name="Cantor M.N."/>
            <person name="Hua S.X."/>
        </authorList>
    </citation>
    <scope>NUCLEOTIDE SEQUENCE [LARGE SCALE GENOMIC DNA]</scope>
    <source>
        <strain evidence="2 3">F 1598</strain>
    </source>
</reference>
<sequence length="168" mass="18518">MRLPADILIVRLELAKAQMPPTMRKCWIHDMFDAYQNVMADAGVDDGVDAEDVWIFFNIVLVLMNKFDNTPMALPPPAIHPVLPFTSSHMDDERSNTIQLPHACTFTAGRDRDCPECHSMRTGDVERDVPSSLTHLPPPPSSKDGSDRERNGDGVATTVSDSNSSGGR</sequence>
<dbReference type="Proteomes" id="UP000054166">
    <property type="component" value="Unassembled WGS sequence"/>
</dbReference>
<organism evidence="2 3">
    <name type="scientific">Piloderma croceum (strain F 1598)</name>
    <dbReference type="NCBI Taxonomy" id="765440"/>
    <lineage>
        <taxon>Eukaryota</taxon>
        <taxon>Fungi</taxon>
        <taxon>Dikarya</taxon>
        <taxon>Basidiomycota</taxon>
        <taxon>Agaricomycotina</taxon>
        <taxon>Agaricomycetes</taxon>
        <taxon>Agaricomycetidae</taxon>
        <taxon>Atheliales</taxon>
        <taxon>Atheliaceae</taxon>
        <taxon>Piloderma</taxon>
    </lineage>
</organism>
<dbReference type="HOGENOM" id="CLU_1587136_0_0_1"/>
<evidence type="ECO:0000313" key="2">
    <source>
        <dbReference type="EMBL" id="KIM82086.1"/>
    </source>
</evidence>
<evidence type="ECO:0000256" key="1">
    <source>
        <dbReference type="SAM" id="MobiDB-lite"/>
    </source>
</evidence>
<feature type="compositionally biased region" description="Basic and acidic residues" evidence="1">
    <location>
        <begin position="119"/>
        <end position="129"/>
    </location>
</feature>
<accession>A0A0C3FSF5</accession>
<feature type="compositionally biased region" description="Polar residues" evidence="1">
    <location>
        <begin position="157"/>
        <end position="168"/>
    </location>
</feature>
<name>A0A0C3FSF5_PILCF</name>
<dbReference type="AlphaFoldDB" id="A0A0C3FSF5"/>
<reference evidence="3" key="2">
    <citation type="submission" date="2015-01" db="EMBL/GenBank/DDBJ databases">
        <title>Evolutionary Origins and Diversification of the Mycorrhizal Mutualists.</title>
        <authorList>
            <consortium name="DOE Joint Genome Institute"/>
            <consortium name="Mycorrhizal Genomics Consortium"/>
            <person name="Kohler A."/>
            <person name="Kuo A."/>
            <person name="Nagy L.G."/>
            <person name="Floudas D."/>
            <person name="Copeland A."/>
            <person name="Barry K.W."/>
            <person name="Cichocki N."/>
            <person name="Veneault-Fourrey C."/>
            <person name="LaButti K."/>
            <person name="Lindquist E.A."/>
            <person name="Lipzen A."/>
            <person name="Lundell T."/>
            <person name="Morin E."/>
            <person name="Murat C."/>
            <person name="Riley R."/>
            <person name="Ohm R."/>
            <person name="Sun H."/>
            <person name="Tunlid A."/>
            <person name="Henrissat B."/>
            <person name="Grigoriev I.V."/>
            <person name="Hibbett D.S."/>
            <person name="Martin F."/>
        </authorList>
    </citation>
    <scope>NUCLEOTIDE SEQUENCE [LARGE SCALE GENOMIC DNA]</scope>
    <source>
        <strain evidence="3">F 1598</strain>
    </source>
</reference>
<dbReference type="InParanoid" id="A0A0C3FSF5"/>
<feature type="region of interest" description="Disordered" evidence="1">
    <location>
        <begin position="119"/>
        <end position="168"/>
    </location>
</feature>
<keyword evidence="3" id="KW-1185">Reference proteome</keyword>
<gene>
    <name evidence="2" type="ORF">PILCRDRAFT_484330</name>
</gene>
<dbReference type="EMBL" id="KN832996">
    <property type="protein sequence ID" value="KIM82086.1"/>
    <property type="molecule type" value="Genomic_DNA"/>
</dbReference>
<protein>
    <submittedName>
        <fullName evidence="2">Uncharacterized protein</fullName>
    </submittedName>
</protein>